<sequence>MSVFVCVCECARARARVCLSQAVPRAGGGAGDADVTRAPLSKISPLSAVIARSAEICCFYTDTFVLSTHRLAFAYRYDNKQAQRAIDKSDLIGKGIAIAGVRLMQIYNVELRYREPADNVVFDLKVNDLLIARILRIAVNEVLNLSCVEMKDKPQVASEVW</sequence>
<dbReference type="Proteomes" id="UP000299102">
    <property type="component" value="Unassembled WGS sequence"/>
</dbReference>
<gene>
    <name evidence="1" type="ORF">EVAR_35777_1</name>
</gene>
<keyword evidence="2" id="KW-1185">Reference proteome</keyword>
<dbReference type="AlphaFoldDB" id="A0A4C1WMF9"/>
<evidence type="ECO:0000313" key="2">
    <source>
        <dbReference type="Proteomes" id="UP000299102"/>
    </source>
</evidence>
<reference evidence="1 2" key="1">
    <citation type="journal article" date="2019" name="Commun. Biol.">
        <title>The bagworm genome reveals a unique fibroin gene that provides high tensile strength.</title>
        <authorList>
            <person name="Kono N."/>
            <person name="Nakamura H."/>
            <person name="Ohtoshi R."/>
            <person name="Tomita M."/>
            <person name="Numata K."/>
            <person name="Arakawa K."/>
        </authorList>
    </citation>
    <scope>NUCLEOTIDE SEQUENCE [LARGE SCALE GENOMIC DNA]</scope>
</reference>
<evidence type="ECO:0000313" key="1">
    <source>
        <dbReference type="EMBL" id="GBP52588.1"/>
    </source>
</evidence>
<comment type="caution">
    <text evidence="1">The sequence shown here is derived from an EMBL/GenBank/DDBJ whole genome shotgun (WGS) entry which is preliminary data.</text>
</comment>
<name>A0A4C1WMF9_EUMVA</name>
<accession>A0A4C1WMF9</accession>
<organism evidence="1 2">
    <name type="scientific">Eumeta variegata</name>
    <name type="common">Bagworm moth</name>
    <name type="synonym">Eumeta japonica</name>
    <dbReference type="NCBI Taxonomy" id="151549"/>
    <lineage>
        <taxon>Eukaryota</taxon>
        <taxon>Metazoa</taxon>
        <taxon>Ecdysozoa</taxon>
        <taxon>Arthropoda</taxon>
        <taxon>Hexapoda</taxon>
        <taxon>Insecta</taxon>
        <taxon>Pterygota</taxon>
        <taxon>Neoptera</taxon>
        <taxon>Endopterygota</taxon>
        <taxon>Lepidoptera</taxon>
        <taxon>Glossata</taxon>
        <taxon>Ditrysia</taxon>
        <taxon>Tineoidea</taxon>
        <taxon>Psychidae</taxon>
        <taxon>Oiketicinae</taxon>
        <taxon>Eumeta</taxon>
    </lineage>
</organism>
<protein>
    <submittedName>
        <fullName evidence="1">Uncharacterized protein</fullName>
    </submittedName>
</protein>
<proteinExistence type="predicted"/>
<dbReference type="EMBL" id="BGZK01000606">
    <property type="protein sequence ID" value="GBP52588.1"/>
    <property type="molecule type" value="Genomic_DNA"/>
</dbReference>